<reference evidence="3 4" key="1">
    <citation type="submission" date="2018-02" db="EMBL/GenBank/DDBJ databases">
        <title>8 Nocardia nova and 1 Nocardia cyriacigeorgica strain used for evolution to TMP-SMX.</title>
        <authorList>
            <person name="Mehta H."/>
            <person name="Weng J."/>
            <person name="Shamoo Y."/>
        </authorList>
    </citation>
    <scope>NUCLEOTIDE SEQUENCE [LARGE SCALE GENOMIC DNA]</scope>
    <source>
        <strain evidence="3 4">MDA3139</strain>
    </source>
</reference>
<sequence length="196" mass="21567">MHPQDPREQHTMRYESGYQPGGYQDPAYRQDPAYYQQDPAYQPYRAPGGQQPAPRRRPEVNVGMFAGGVLATAVVTALAAWLCAWIIDVIATRATESGKFGVWNPMAEQGYWFAVVAFFCALLAGVLWYLLHLGTPSPDMFFAWIVGILIAAAVVIPLTLSSDIWVGVTTAIEHLVIGLPIFSLTRTVGAKSLERP</sequence>
<dbReference type="RefSeq" id="WP_104376607.1">
    <property type="nucleotide sequence ID" value="NZ_PSZC01000008.1"/>
</dbReference>
<proteinExistence type="predicted"/>
<accession>A0A2S6ARC0</accession>
<feature type="compositionally biased region" description="Basic and acidic residues" evidence="1">
    <location>
        <begin position="1"/>
        <end position="13"/>
    </location>
</feature>
<dbReference type="Pfam" id="PF19545">
    <property type="entry name" value="DUF6069"/>
    <property type="match status" value="1"/>
</dbReference>
<dbReference type="AlphaFoldDB" id="A0A2S6ARC0"/>
<dbReference type="InterPro" id="IPR045713">
    <property type="entry name" value="DUF6069"/>
</dbReference>
<keyword evidence="2" id="KW-1133">Transmembrane helix</keyword>
<evidence type="ECO:0000256" key="1">
    <source>
        <dbReference type="SAM" id="MobiDB-lite"/>
    </source>
</evidence>
<dbReference type="OrthoDB" id="4484500at2"/>
<feature type="transmembrane region" description="Helical" evidence="2">
    <location>
        <begin position="65"/>
        <end position="91"/>
    </location>
</feature>
<name>A0A2S6ARC0_9NOCA</name>
<dbReference type="Proteomes" id="UP000239874">
    <property type="component" value="Unassembled WGS sequence"/>
</dbReference>
<protein>
    <submittedName>
        <fullName evidence="3">Uncharacterized protein</fullName>
    </submittedName>
</protein>
<keyword evidence="2" id="KW-0812">Transmembrane</keyword>
<evidence type="ECO:0000313" key="4">
    <source>
        <dbReference type="Proteomes" id="UP000239874"/>
    </source>
</evidence>
<keyword evidence="2" id="KW-0472">Membrane</keyword>
<dbReference type="EMBL" id="PSZC01000008">
    <property type="protein sequence ID" value="PPJ37754.1"/>
    <property type="molecule type" value="Genomic_DNA"/>
</dbReference>
<feature type="region of interest" description="Disordered" evidence="1">
    <location>
        <begin position="1"/>
        <end position="30"/>
    </location>
</feature>
<evidence type="ECO:0000256" key="2">
    <source>
        <dbReference type="SAM" id="Phobius"/>
    </source>
</evidence>
<feature type="transmembrane region" description="Helical" evidence="2">
    <location>
        <begin position="140"/>
        <end position="158"/>
    </location>
</feature>
<evidence type="ECO:0000313" key="3">
    <source>
        <dbReference type="EMBL" id="PPJ37754.1"/>
    </source>
</evidence>
<feature type="transmembrane region" description="Helical" evidence="2">
    <location>
        <begin position="164"/>
        <end position="185"/>
    </location>
</feature>
<gene>
    <name evidence="3" type="ORF">C5E45_14035</name>
</gene>
<comment type="caution">
    <text evidence="3">The sequence shown here is derived from an EMBL/GenBank/DDBJ whole genome shotgun (WGS) entry which is preliminary data.</text>
</comment>
<organism evidence="3 4">
    <name type="scientific">Nocardia nova</name>
    <dbReference type="NCBI Taxonomy" id="37330"/>
    <lineage>
        <taxon>Bacteria</taxon>
        <taxon>Bacillati</taxon>
        <taxon>Actinomycetota</taxon>
        <taxon>Actinomycetes</taxon>
        <taxon>Mycobacteriales</taxon>
        <taxon>Nocardiaceae</taxon>
        <taxon>Nocardia</taxon>
    </lineage>
</organism>
<feature type="transmembrane region" description="Helical" evidence="2">
    <location>
        <begin position="111"/>
        <end position="131"/>
    </location>
</feature>